<dbReference type="Gene3D" id="3.90.1200.10">
    <property type="match status" value="1"/>
</dbReference>
<feature type="domain" description="Aminoglycoside phosphotransferase" evidence="1">
    <location>
        <begin position="119"/>
        <end position="193"/>
    </location>
</feature>
<dbReference type="RefSeq" id="WP_330093808.1">
    <property type="nucleotide sequence ID" value="NZ_JAUZMY010000025.1"/>
</dbReference>
<protein>
    <submittedName>
        <fullName evidence="2">Phosphotransferase</fullName>
    </submittedName>
</protein>
<evidence type="ECO:0000313" key="3">
    <source>
        <dbReference type="Proteomes" id="UP001356095"/>
    </source>
</evidence>
<dbReference type="EMBL" id="JAUZMY010000025">
    <property type="protein sequence ID" value="MEE2040043.1"/>
    <property type="molecule type" value="Genomic_DNA"/>
</dbReference>
<organism evidence="2 3">
    <name type="scientific">Nocardiopsis codii</name>
    <dbReference type="NCBI Taxonomy" id="3065942"/>
    <lineage>
        <taxon>Bacteria</taxon>
        <taxon>Bacillati</taxon>
        <taxon>Actinomycetota</taxon>
        <taxon>Actinomycetes</taxon>
        <taxon>Streptosporangiales</taxon>
        <taxon>Nocardiopsidaceae</taxon>
        <taxon>Nocardiopsis</taxon>
    </lineage>
</organism>
<name>A0ABU7KCT3_9ACTN</name>
<dbReference type="Proteomes" id="UP001356095">
    <property type="component" value="Unassembled WGS sequence"/>
</dbReference>
<sequence>MTDPARREPYEEPLEGGNVADVVVRVGRTVRKPWTRSSRSVMFLLDHLRRCSFEASVASFGADSQGRQVLRYHPGRMSDTLPPLTGAELRRLGGIIRRLHDLTADFRPPEEPQWDIATPDPREEVVCHYDLAPWNLVRDGEAWTFIDWDGAGPGTRMGDLGYAAHGFVPLHAGGAPEADARRLRALADGYGCDDAQRRELPDAILHRVRGMYALLVEGSRTGAQPWARLHAEGHADHWGPAADYVERHRAVWLAALTGPGEPAGP</sequence>
<dbReference type="Pfam" id="PF01636">
    <property type="entry name" value="APH"/>
    <property type="match status" value="1"/>
</dbReference>
<proteinExistence type="predicted"/>
<reference evidence="2 3" key="1">
    <citation type="submission" date="2023-08" db="EMBL/GenBank/DDBJ databases">
        <authorList>
            <person name="Girao M."/>
            <person name="Carvalho M.F."/>
        </authorList>
    </citation>
    <scope>NUCLEOTIDE SEQUENCE [LARGE SCALE GENOMIC DNA]</scope>
    <source>
        <strain evidence="2 3">CT-R113</strain>
    </source>
</reference>
<keyword evidence="3" id="KW-1185">Reference proteome</keyword>
<dbReference type="SUPFAM" id="SSF56112">
    <property type="entry name" value="Protein kinase-like (PK-like)"/>
    <property type="match status" value="1"/>
</dbReference>
<comment type="caution">
    <text evidence="2">The sequence shown here is derived from an EMBL/GenBank/DDBJ whole genome shotgun (WGS) entry which is preliminary data.</text>
</comment>
<dbReference type="InterPro" id="IPR002575">
    <property type="entry name" value="Aminoglycoside_PTrfase"/>
</dbReference>
<dbReference type="InterPro" id="IPR011009">
    <property type="entry name" value="Kinase-like_dom_sf"/>
</dbReference>
<accession>A0ABU7KCT3</accession>
<evidence type="ECO:0000259" key="1">
    <source>
        <dbReference type="Pfam" id="PF01636"/>
    </source>
</evidence>
<gene>
    <name evidence="2" type="ORF">Q8791_22760</name>
</gene>
<evidence type="ECO:0000313" key="2">
    <source>
        <dbReference type="EMBL" id="MEE2040043.1"/>
    </source>
</evidence>